<evidence type="ECO:0000256" key="16">
    <source>
        <dbReference type="RuleBase" id="RU361242"/>
    </source>
</evidence>
<dbReference type="PANTHER" id="PTHR11675:SF68">
    <property type="entry name" value="N-ACETYLGALACTOSAMINYLTRANSFERASE 7"/>
    <property type="match status" value="1"/>
</dbReference>
<evidence type="ECO:0000256" key="8">
    <source>
        <dbReference type="ARBA" id="ARBA00022723"/>
    </source>
</evidence>
<dbReference type="OrthoDB" id="6072411at2759"/>
<evidence type="ECO:0000256" key="13">
    <source>
        <dbReference type="ARBA" id="ARBA00023136"/>
    </source>
</evidence>
<dbReference type="Gene3D" id="3.90.550.10">
    <property type="entry name" value="Spore Coat Polysaccharide Biosynthesis Protein SpsA, Chain A"/>
    <property type="match status" value="2"/>
</dbReference>
<dbReference type="Gene3D" id="2.80.10.50">
    <property type="match status" value="1"/>
</dbReference>
<feature type="region of interest" description="Disordered" evidence="17">
    <location>
        <begin position="145"/>
        <end position="164"/>
    </location>
</feature>
<keyword evidence="6 16" id="KW-0808">Transferase</keyword>
<evidence type="ECO:0000313" key="20">
    <source>
        <dbReference type="Proteomes" id="UP000015104"/>
    </source>
</evidence>
<comment type="subcellular location">
    <subcellularLocation>
        <location evidence="2 16">Golgi apparatus membrane</location>
        <topology evidence="2 16">Single-pass type II membrane protein</topology>
    </subcellularLocation>
</comment>
<sequence length="699" mass="80008">MVPLVDLVFKGSRVRLRRYSIALILMSVLVLATFMLISLVPSGTEKRPLNEPKQRRAHPKFQPLIGKDEKQDAQHVDIKEVDNNNDAVGPAPANEEENKISNNHPIRVGSDKFKHIDETAGAMPTYSYGDKYAYFEETRLGNYEDVKPPKTGRNGDGGKPFKLDSVKNIDHKEVHSLKSQYGMNIAASQLIPMDRTVPDIRLDECKYWHYAENLPTASVVVVFHNEGLSTLMRTVHSILLRSPRQALREVLLVDDFSDKKPLKEELEKYISDHFGTFKSSFDSTAYDKDKSLQGEELDERSGKVRLIRNTEREGLIRSRSRGAKEALGDVIVFLDAHCEVNYNWLPPLLAPIARDKKTLTVPIIDGIDSETFEYRSVYSRPDQHYQGIWEWGMYYKEIELDMDKHLKTHKVSEPYEAPTHAGGLFAIAKDYFLELGTYDPGLLVWGGENFELSFKVWQCGGNLLWVPCSRVGHVYRPFMPYSFGSLANKRKGPLIITNYKRVIEVWWDQQFKDYFYTREPLATFYDPGDFSAQLAIKDKLQCKSFKWFMDRIGHVVYKHFPPLPKNVHWGEIRNKVNNKCLDTGSSAPPRTVHLSQCHSSGGNQLFRLNEEGQIGVGERCIDADNHKMSLIYCKLGSVEGPWSYDEHTQQMVHTSSTTSKCLQFFKSDSSVKLATCDPNDDSQKWIWSKITPFISQNED</sequence>
<dbReference type="Proteomes" id="UP000015104">
    <property type="component" value="Unassembled WGS sequence"/>
</dbReference>
<dbReference type="Pfam" id="PF00535">
    <property type="entry name" value="Glycos_transf_2"/>
    <property type="match status" value="2"/>
</dbReference>
<keyword evidence="15 16" id="KW-0464">Manganese</keyword>
<feature type="region of interest" description="Disordered" evidence="17">
    <location>
        <begin position="82"/>
        <end position="106"/>
    </location>
</feature>
<evidence type="ECO:0000256" key="12">
    <source>
        <dbReference type="ARBA" id="ARBA00023034"/>
    </source>
</evidence>
<dbReference type="InterPro" id="IPR035992">
    <property type="entry name" value="Ricin_B-like_lectins"/>
</dbReference>
<reference evidence="20" key="1">
    <citation type="submission" date="2011-08" db="EMBL/GenBank/DDBJ databases">
        <authorList>
            <person name="Rombauts S."/>
        </authorList>
    </citation>
    <scope>NUCLEOTIDE SEQUENCE</scope>
    <source>
        <strain evidence="20">London</strain>
    </source>
</reference>
<dbReference type="HOGENOM" id="CLU_013477_0_1_1"/>
<keyword evidence="11 16" id="KW-1133">Transmembrane helix</keyword>
<evidence type="ECO:0000256" key="11">
    <source>
        <dbReference type="ARBA" id="ARBA00022989"/>
    </source>
</evidence>
<evidence type="ECO:0000256" key="3">
    <source>
        <dbReference type="ARBA" id="ARBA00004922"/>
    </source>
</evidence>
<dbReference type="PROSITE" id="PS50231">
    <property type="entry name" value="RICIN_B_LECTIN"/>
    <property type="match status" value="1"/>
</dbReference>
<comment type="similarity">
    <text evidence="4 16">Belongs to the glycosyltransferase 2 family. GalNAc-T subfamily.</text>
</comment>
<dbReference type="SUPFAM" id="SSF53448">
    <property type="entry name" value="Nucleotide-diphospho-sugar transferases"/>
    <property type="match status" value="1"/>
</dbReference>
<evidence type="ECO:0000256" key="10">
    <source>
        <dbReference type="ARBA" id="ARBA00022968"/>
    </source>
</evidence>
<keyword evidence="12 16" id="KW-0333">Golgi apparatus</keyword>
<dbReference type="SMART" id="SM00458">
    <property type="entry name" value="RICIN"/>
    <property type="match status" value="1"/>
</dbReference>
<name>T1KB93_TETUR</name>
<dbReference type="EC" id="2.4.1.-" evidence="16"/>
<comment type="cofactor">
    <cofactor evidence="1 16">
        <name>Mn(2+)</name>
        <dbReference type="ChEBI" id="CHEBI:29035"/>
    </cofactor>
</comment>
<dbReference type="GO" id="GO:0004653">
    <property type="term" value="F:polypeptide N-acetylgalactosaminyltransferase activity"/>
    <property type="evidence" value="ECO:0007669"/>
    <property type="project" value="TreeGrafter"/>
</dbReference>
<evidence type="ECO:0000256" key="7">
    <source>
        <dbReference type="ARBA" id="ARBA00022692"/>
    </source>
</evidence>
<evidence type="ECO:0000256" key="14">
    <source>
        <dbReference type="ARBA" id="ARBA00023157"/>
    </source>
</evidence>
<evidence type="ECO:0000256" key="15">
    <source>
        <dbReference type="ARBA" id="ARBA00023211"/>
    </source>
</evidence>
<evidence type="ECO:0000256" key="2">
    <source>
        <dbReference type="ARBA" id="ARBA00004323"/>
    </source>
</evidence>
<keyword evidence="9 16" id="KW-0430">Lectin</keyword>
<dbReference type="Pfam" id="PF02709">
    <property type="entry name" value="Glyco_transf_7C"/>
    <property type="match status" value="1"/>
</dbReference>
<accession>T1KB93</accession>
<dbReference type="GO" id="GO:0030246">
    <property type="term" value="F:carbohydrate binding"/>
    <property type="evidence" value="ECO:0007669"/>
    <property type="project" value="UniProtKB-KW"/>
</dbReference>
<dbReference type="KEGG" id="tut:107362640"/>
<dbReference type="GO" id="GO:0046872">
    <property type="term" value="F:metal ion binding"/>
    <property type="evidence" value="ECO:0007669"/>
    <property type="project" value="UniProtKB-KW"/>
</dbReference>
<comment type="pathway">
    <text evidence="3 16">Protein modification; protein glycosylation.</text>
</comment>
<feature type="transmembrane region" description="Helical" evidence="16">
    <location>
        <begin position="21"/>
        <end position="40"/>
    </location>
</feature>
<protein>
    <recommendedName>
        <fullName evidence="16">Polypeptide N-acetylgalactosaminyltransferase</fullName>
        <ecNumber evidence="16">2.4.1.-</ecNumber>
    </recommendedName>
    <alternativeName>
        <fullName evidence="16">Protein-UDP acetylgalactosaminyltransferase</fullName>
    </alternativeName>
</protein>
<organism evidence="19 20">
    <name type="scientific">Tetranychus urticae</name>
    <name type="common">Two-spotted spider mite</name>
    <dbReference type="NCBI Taxonomy" id="32264"/>
    <lineage>
        <taxon>Eukaryota</taxon>
        <taxon>Metazoa</taxon>
        <taxon>Ecdysozoa</taxon>
        <taxon>Arthropoda</taxon>
        <taxon>Chelicerata</taxon>
        <taxon>Arachnida</taxon>
        <taxon>Acari</taxon>
        <taxon>Acariformes</taxon>
        <taxon>Trombidiformes</taxon>
        <taxon>Prostigmata</taxon>
        <taxon>Eleutherengona</taxon>
        <taxon>Raphignathae</taxon>
        <taxon>Tetranychoidea</taxon>
        <taxon>Tetranychidae</taxon>
        <taxon>Tetranychus</taxon>
    </lineage>
</organism>
<evidence type="ECO:0000256" key="17">
    <source>
        <dbReference type="SAM" id="MobiDB-lite"/>
    </source>
</evidence>
<dbReference type="EnsemblMetazoa" id="tetur08g03280.1">
    <property type="protein sequence ID" value="tetur08g03280.1"/>
    <property type="gene ID" value="tetur08g03280"/>
</dbReference>
<keyword evidence="10" id="KW-0735">Signal-anchor</keyword>
<dbReference type="Pfam" id="PF00652">
    <property type="entry name" value="Ricin_B_lectin"/>
    <property type="match status" value="1"/>
</dbReference>
<reference evidence="19" key="2">
    <citation type="submission" date="2015-06" db="UniProtKB">
        <authorList>
            <consortium name="EnsemblMetazoa"/>
        </authorList>
    </citation>
    <scope>IDENTIFICATION</scope>
</reference>
<dbReference type="InterPro" id="IPR045885">
    <property type="entry name" value="GalNAc-T"/>
</dbReference>
<evidence type="ECO:0000313" key="19">
    <source>
        <dbReference type="EnsemblMetazoa" id="tetur08g03280.1"/>
    </source>
</evidence>
<dbReference type="OMA" id="QWFMDNI"/>
<keyword evidence="5 16" id="KW-0328">Glycosyltransferase</keyword>
<gene>
    <name evidence="19" type="primary">107362640</name>
</gene>
<keyword evidence="14 16" id="KW-1015">Disulfide bond</keyword>
<evidence type="ECO:0000256" key="9">
    <source>
        <dbReference type="ARBA" id="ARBA00022734"/>
    </source>
</evidence>
<keyword evidence="13 16" id="KW-0472">Membrane</keyword>
<dbReference type="EMBL" id="CAEY01001946">
    <property type="status" value="NOT_ANNOTATED_CDS"/>
    <property type="molecule type" value="Genomic_DNA"/>
</dbReference>
<evidence type="ECO:0000256" key="1">
    <source>
        <dbReference type="ARBA" id="ARBA00001936"/>
    </source>
</evidence>
<dbReference type="InterPro" id="IPR001173">
    <property type="entry name" value="Glyco_trans_2-like"/>
</dbReference>
<keyword evidence="20" id="KW-1185">Reference proteome</keyword>
<dbReference type="GO" id="GO:0006493">
    <property type="term" value="P:protein O-linked glycosylation"/>
    <property type="evidence" value="ECO:0007669"/>
    <property type="project" value="TreeGrafter"/>
</dbReference>
<dbReference type="CDD" id="cd23437">
    <property type="entry name" value="beta-trefoil_Ricin_GALNT7"/>
    <property type="match status" value="1"/>
</dbReference>
<dbReference type="UniPathway" id="UPA00378"/>
<dbReference type="InterPro" id="IPR000772">
    <property type="entry name" value="Ricin_B_lectin"/>
</dbReference>
<proteinExistence type="inferred from homology"/>
<evidence type="ECO:0000256" key="4">
    <source>
        <dbReference type="ARBA" id="ARBA00005680"/>
    </source>
</evidence>
<keyword evidence="8" id="KW-0479">Metal-binding</keyword>
<keyword evidence="7 16" id="KW-0812">Transmembrane</keyword>
<dbReference type="eggNOG" id="KOG3737">
    <property type="taxonomic scope" value="Eukaryota"/>
</dbReference>
<dbReference type="AlphaFoldDB" id="T1KB93"/>
<dbReference type="PANTHER" id="PTHR11675">
    <property type="entry name" value="N-ACETYLGALACTOSAMINYLTRANSFERASE"/>
    <property type="match status" value="1"/>
</dbReference>
<dbReference type="STRING" id="32264.T1KB93"/>
<dbReference type="InterPro" id="IPR029044">
    <property type="entry name" value="Nucleotide-diphossugar_trans"/>
</dbReference>
<evidence type="ECO:0000256" key="6">
    <source>
        <dbReference type="ARBA" id="ARBA00022679"/>
    </source>
</evidence>
<dbReference type="CDD" id="cd02510">
    <property type="entry name" value="pp-GalNAc-T"/>
    <property type="match status" value="1"/>
</dbReference>
<dbReference type="FunFam" id="2.80.10.50:FF:000019">
    <property type="entry name" value="Polypeptide N-acetylgalactosaminyltransferase"/>
    <property type="match status" value="1"/>
</dbReference>
<evidence type="ECO:0000256" key="5">
    <source>
        <dbReference type="ARBA" id="ARBA00022676"/>
    </source>
</evidence>
<feature type="domain" description="Ricin B lectin" evidence="18">
    <location>
        <begin position="569"/>
        <end position="688"/>
    </location>
</feature>
<evidence type="ECO:0000259" key="18">
    <source>
        <dbReference type="SMART" id="SM00458"/>
    </source>
</evidence>
<dbReference type="InterPro" id="IPR027791">
    <property type="entry name" value="Galactosyl_T_C"/>
</dbReference>
<dbReference type="SUPFAM" id="SSF50370">
    <property type="entry name" value="Ricin B-like lectins"/>
    <property type="match status" value="1"/>
</dbReference>
<dbReference type="GO" id="GO:0000139">
    <property type="term" value="C:Golgi membrane"/>
    <property type="evidence" value="ECO:0007669"/>
    <property type="project" value="UniProtKB-SubCell"/>
</dbReference>